<sequence length="155" mass="17522">MDTLVAAGLAIFGTLAGAVANHFLQSRVAHRAELFARSERLRQDRMLAYSDFAKAIMTYRRAEFARWEQRHANSPEPVLIEARSEAHRNRAVAWHAMFQLQLLADDPGLSSLANRLLDLTSDLHRALDEEDLQRRGSLIREELARLMGMAATGLR</sequence>
<reference evidence="1" key="1">
    <citation type="submission" date="2024-07" db="EMBL/GenBank/DDBJ databases">
        <authorList>
            <person name="Yu S.T."/>
        </authorList>
    </citation>
    <scope>NUCLEOTIDE SEQUENCE</scope>
    <source>
        <strain evidence="1">R41</strain>
    </source>
</reference>
<dbReference type="AlphaFoldDB" id="A0AB39RBF2"/>
<organism evidence="1">
    <name type="scientific">Streptomyces sp. R41</name>
    <dbReference type="NCBI Taxonomy" id="3238632"/>
    <lineage>
        <taxon>Bacteria</taxon>
        <taxon>Bacillati</taxon>
        <taxon>Actinomycetota</taxon>
        <taxon>Actinomycetes</taxon>
        <taxon>Kitasatosporales</taxon>
        <taxon>Streptomycetaceae</taxon>
        <taxon>Streptomyces</taxon>
    </lineage>
</organism>
<dbReference type="EMBL" id="CP163443">
    <property type="protein sequence ID" value="XDQ51035.1"/>
    <property type="molecule type" value="Genomic_DNA"/>
</dbReference>
<gene>
    <name evidence="1" type="ORF">AB5J53_04765</name>
</gene>
<dbReference type="RefSeq" id="WP_369244380.1">
    <property type="nucleotide sequence ID" value="NZ_CP163443.1"/>
</dbReference>
<accession>A0AB39RBF2</accession>
<protein>
    <submittedName>
        <fullName evidence="1">Uncharacterized protein</fullName>
    </submittedName>
</protein>
<proteinExistence type="predicted"/>
<evidence type="ECO:0000313" key="1">
    <source>
        <dbReference type="EMBL" id="XDQ51035.1"/>
    </source>
</evidence>
<name>A0AB39RBF2_9ACTN</name>